<dbReference type="GO" id="GO:0004312">
    <property type="term" value="F:fatty acid synthase activity"/>
    <property type="evidence" value="ECO:0007669"/>
    <property type="project" value="TreeGrafter"/>
</dbReference>
<evidence type="ECO:0000256" key="9">
    <source>
        <dbReference type="SAM" id="MobiDB-lite"/>
    </source>
</evidence>
<dbReference type="InterPro" id="IPR006162">
    <property type="entry name" value="Ppantetheine_attach_site"/>
</dbReference>
<dbReference type="InterPro" id="IPR016036">
    <property type="entry name" value="Malonyl_transacylase_ACP-bd"/>
</dbReference>
<keyword evidence="13" id="KW-1185">Reference proteome</keyword>
<dbReference type="PANTHER" id="PTHR43775">
    <property type="entry name" value="FATTY ACID SYNTHASE"/>
    <property type="match status" value="1"/>
</dbReference>
<sequence>DVVTGREAEGPGVVLVFPGQGSQWVGMGRALLDSSPVFAEWVDRCERVFAPYLDWSLRAVLRGEEGTASLDQGDEVVQPALFTVMTGLAELWRHYGVTPAAVVGHSQGEIAAAYVAGALSLEDAARIVALRSQLLKELAGKGGLASVMLGRAAVEERLADGDGRLSVAVANSPASTVVSGDADAIDQLLERLAAEGIWARRVPIDYASHSAHVEVVEERLRELLADIEPRSASDAVFCSTVTGGVIDTAGLDAGYWYRNLREPVEFQRAVEALLAAGHRVFVEASAHPVLTAAVEQVLEASPYEGAALESLRRDQGELEQFVTALGQAHVRGVGLDWEAVLGTGPAGVALPTYAFQRERFWSTSVAPAAGDVAGLGLAAAGHPLLGAAVESAETGEVLLTGRLSLESHPWLADHAVAGSVLLPGTAFVEMALRAGEEVGCDELAELVLEAPLVLPEQGNIRVQVTVGEPDDTGHRPVSVYSRDESAGPGDPWTRHAGGLVTEAATPGSGDAVSDDVRDADASWPPAGAQPVAVEDFYARTARRGYDYGPVFRGLRAVWRRGEELFAEVRLPQAPTGAPRGGDPAGAFGLHPALLDTALHPMLLNGGLDDDGEGPWLPFSWNAVRLHATGADGLRVRLLPRGTGTVAVELADLTGRPVASARELVTRPVSVEQLRQARDGAGQALFRLAWQPLPEAKAVAATDTYAVIDAGADLGARDVAARAGTAVRAEIYPDLTALRDHAPGVVLAPYSGVAAGVDVPQSAEAVTADVLGLVQQWLADDRWAGSRLAVLTSSAVATEPGADVTGLACAPVWGLVRSAETENPGRFLLVDMDDDPSSWAALPAALTAAIAAEESQIALRGGRALVPRLAPHGQDTPALVPDVPDRPGTLLVTGGTGTLGGLVARHLVRTHRFAHVVLTSRSGRQAPGTAELEAELAALGTKVTIAACDAADRAALTGLLDAIPGDHPLTAVVHAAGILDDGVIPSLTTEQLARVMAPKVQAAWNLHELTRGHDLSLFALFSSVAGILGTAGQANYAAANAFLDGLATHRRAQGLAATSLAWGYWDQATGMTRHLDRDGMLARLRRIGVLPLETEQGLTLFDTATARGTATVEPVLVTTPLDTAALRSGAAAVPLLLRGLVRMPRRRRAAASGPETAASGLVQSLLAADTETEQDRMLRGLVQAEVAAVLGSVSPEGVRPEHRFIDLGFDSLTTVELRNRLSRATGQRLPATLVFDYPTPAELARYLRERLLPETAATAGPGNEEPSRTAEADAIAAMDVDELVRLALDDHNS</sequence>
<dbReference type="SMART" id="SM00822">
    <property type="entry name" value="PKS_KR"/>
    <property type="match status" value="1"/>
</dbReference>
<feature type="active site" description="Proton acceptor; for dehydratase activity" evidence="8">
    <location>
        <position position="414"/>
    </location>
</feature>
<dbReference type="InterPro" id="IPR042104">
    <property type="entry name" value="PKS_dehydratase_sf"/>
</dbReference>
<dbReference type="InterPro" id="IPR036291">
    <property type="entry name" value="NAD(P)-bd_dom_sf"/>
</dbReference>
<name>A0A553ZMB0_9ACTN</name>
<dbReference type="Pfam" id="PF08659">
    <property type="entry name" value="KR"/>
    <property type="match status" value="1"/>
</dbReference>
<evidence type="ECO:0000256" key="6">
    <source>
        <dbReference type="ARBA" id="ARBA00023268"/>
    </source>
</evidence>
<keyword evidence="6" id="KW-0511">Multifunctional enzyme</keyword>
<dbReference type="EMBL" id="VKLS01000076">
    <property type="protein sequence ID" value="TSB42525.1"/>
    <property type="molecule type" value="Genomic_DNA"/>
</dbReference>
<feature type="domain" description="Carrier" evidence="10">
    <location>
        <begin position="1175"/>
        <end position="1250"/>
    </location>
</feature>
<dbReference type="InterPro" id="IPR014043">
    <property type="entry name" value="Acyl_transferase_dom"/>
</dbReference>
<dbReference type="PANTHER" id="PTHR43775:SF51">
    <property type="entry name" value="INACTIVE PHENOLPHTHIOCEROL SYNTHESIS POLYKETIDE SYNTHASE TYPE I PKS1-RELATED"/>
    <property type="match status" value="1"/>
</dbReference>
<evidence type="ECO:0000259" key="10">
    <source>
        <dbReference type="PROSITE" id="PS50075"/>
    </source>
</evidence>
<dbReference type="Gene3D" id="3.30.70.3290">
    <property type="match status" value="1"/>
</dbReference>
<organism evidence="12 13">
    <name type="scientific">Streptomyces benahoarensis</name>
    <dbReference type="NCBI Taxonomy" id="2595054"/>
    <lineage>
        <taxon>Bacteria</taxon>
        <taxon>Bacillati</taxon>
        <taxon>Actinomycetota</taxon>
        <taxon>Actinomycetes</taxon>
        <taxon>Kitasatosporales</taxon>
        <taxon>Streptomycetaceae</taxon>
        <taxon>Streptomyces</taxon>
    </lineage>
</organism>
<dbReference type="Proteomes" id="UP000320888">
    <property type="component" value="Unassembled WGS sequence"/>
</dbReference>
<keyword evidence="4" id="KW-0808">Transferase</keyword>
<feature type="region of interest" description="C-terminal hotdog fold" evidence="8">
    <location>
        <begin position="528"/>
        <end position="674"/>
    </location>
</feature>
<dbReference type="GO" id="GO:0031177">
    <property type="term" value="F:phosphopantetheine binding"/>
    <property type="evidence" value="ECO:0007669"/>
    <property type="project" value="InterPro"/>
</dbReference>
<evidence type="ECO:0000256" key="8">
    <source>
        <dbReference type="PROSITE-ProRule" id="PRU01363"/>
    </source>
</evidence>
<dbReference type="FunFam" id="1.10.1200.10:FF:000007">
    <property type="entry name" value="Probable polyketide synthase pks17"/>
    <property type="match status" value="1"/>
</dbReference>
<evidence type="ECO:0000256" key="1">
    <source>
        <dbReference type="ARBA" id="ARBA00004792"/>
    </source>
</evidence>
<dbReference type="InterPro" id="IPR049552">
    <property type="entry name" value="PKS_DH_N"/>
</dbReference>
<proteinExistence type="predicted"/>
<dbReference type="SUPFAM" id="SSF47336">
    <property type="entry name" value="ACP-like"/>
    <property type="match status" value="1"/>
</dbReference>
<evidence type="ECO:0000256" key="4">
    <source>
        <dbReference type="ARBA" id="ARBA00022679"/>
    </source>
</evidence>
<dbReference type="InterPro" id="IPR009081">
    <property type="entry name" value="PP-bd_ACP"/>
</dbReference>
<dbReference type="SUPFAM" id="SSF51735">
    <property type="entry name" value="NAD(P)-binding Rossmann-fold domains"/>
    <property type="match status" value="2"/>
</dbReference>
<dbReference type="Pfam" id="PF00550">
    <property type="entry name" value="PP-binding"/>
    <property type="match status" value="1"/>
</dbReference>
<evidence type="ECO:0000313" key="13">
    <source>
        <dbReference type="Proteomes" id="UP000320888"/>
    </source>
</evidence>
<dbReference type="Pfam" id="PF14765">
    <property type="entry name" value="PS-DH"/>
    <property type="match status" value="1"/>
</dbReference>
<keyword evidence="2" id="KW-0596">Phosphopantetheine</keyword>
<dbReference type="SMART" id="SM00826">
    <property type="entry name" value="PKS_DH"/>
    <property type="match status" value="1"/>
</dbReference>
<dbReference type="InterPro" id="IPR049900">
    <property type="entry name" value="PKS_mFAS_DH"/>
</dbReference>
<dbReference type="SUPFAM" id="SSF52151">
    <property type="entry name" value="FabD/lysophospholipase-like"/>
    <property type="match status" value="1"/>
</dbReference>
<accession>A0A553ZMB0</accession>
<feature type="region of interest" description="Disordered" evidence="9">
    <location>
        <begin position="466"/>
        <end position="516"/>
    </location>
</feature>
<evidence type="ECO:0000256" key="7">
    <source>
        <dbReference type="ARBA" id="ARBA00023315"/>
    </source>
</evidence>
<keyword evidence="7" id="KW-0012">Acyltransferase</keyword>
<gene>
    <name evidence="12" type="ORF">FNZ23_09515</name>
</gene>
<feature type="region of interest" description="N-terminal hotdog fold" evidence="8">
    <location>
        <begin position="382"/>
        <end position="507"/>
    </location>
</feature>
<evidence type="ECO:0000256" key="3">
    <source>
        <dbReference type="ARBA" id="ARBA00022553"/>
    </source>
</evidence>
<dbReference type="PROSITE" id="PS52019">
    <property type="entry name" value="PKS_MFAS_DH"/>
    <property type="match status" value="1"/>
</dbReference>
<feature type="non-terminal residue" evidence="12">
    <location>
        <position position="1"/>
    </location>
</feature>
<dbReference type="InterPro" id="IPR001227">
    <property type="entry name" value="Ac_transferase_dom_sf"/>
</dbReference>
<keyword evidence="5" id="KW-0045">Antibiotic biosynthesis</keyword>
<comment type="caution">
    <text evidence="12">The sequence shown here is derived from an EMBL/GenBank/DDBJ whole genome shotgun (WGS) entry which is preliminary data.</text>
</comment>
<dbReference type="Gene3D" id="3.40.50.720">
    <property type="entry name" value="NAD(P)-binding Rossmann-like Domain"/>
    <property type="match status" value="1"/>
</dbReference>
<protein>
    <submittedName>
        <fullName evidence="12">SDR family NAD(P)-dependent oxidoreductase</fullName>
    </submittedName>
</protein>
<evidence type="ECO:0000313" key="12">
    <source>
        <dbReference type="EMBL" id="TSB42525.1"/>
    </source>
</evidence>
<dbReference type="InterPro" id="IPR016035">
    <property type="entry name" value="Acyl_Trfase/lysoPLipase"/>
</dbReference>
<evidence type="ECO:0000256" key="5">
    <source>
        <dbReference type="ARBA" id="ARBA00023194"/>
    </source>
</evidence>
<dbReference type="InterPro" id="IPR020807">
    <property type="entry name" value="PKS_DH"/>
</dbReference>
<dbReference type="CDD" id="cd08956">
    <property type="entry name" value="KR_3_FAS_SDR_x"/>
    <property type="match status" value="1"/>
</dbReference>
<dbReference type="PROSITE" id="PS50075">
    <property type="entry name" value="CARRIER"/>
    <property type="match status" value="1"/>
</dbReference>
<feature type="active site" description="Proton donor; for dehydratase activity" evidence="8">
    <location>
        <position position="595"/>
    </location>
</feature>
<dbReference type="InterPro" id="IPR013968">
    <property type="entry name" value="PKS_KR"/>
</dbReference>
<dbReference type="InterPro" id="IPR036736">
    <property type="entry name" value="ACP-like_sf"/>
</dbReference>
<dbReference type="GO" id="GO:0017000">
    <property type="term" value="P:antibiotic biosynthetic process"/>
    <property type="evidence" value="ECO:0007669"/>
    <property type="project" value="UniProtKB-KW"/>
</dbReference>
<dbReference type="Gene3D" id="3.40.366.10">
    <property type="entry name" value="Malonyl-Coenzyme A Acyl Carrier Protein, domain 2"/>
    <property type="match status" value="1"/>
</dbReference>
<dbReference type="Pfam" id="PF22953">
    <property type="entry name" value="SpnB_Rossmann"/>
    <property type="match status" value="1"/>
</dbReference>
<dbReference type="Gene3D" id="1.10.1200.10">
    <property type="entry name" value="ACP-like"/>
    <property type="match status" value="1"/>
</dbReference>
<evidence type="ECO:0000259" key="11">
    <source>
        <dbReference type="PROSITE" id="PS52019"/>
    </source>
</evidence>
<keyword evidence="3" id="KW-0597">Phosphoprotein</keyword>
<dbReference type="InterPro" id="IPR049551">
    <property type="entry name" value="PKS_DH_C"/>
</dbReference>
<dbReference type="InterPro" id="IPR020806">
    <property type="entry name" value="PKS_PP-bd"/>
</dbReference>
<dbReference type="InterPro" id="IPR050091">
    <property type="entry name" value="PKS_NRPS_Biosynth_Enz"/>
</dbReference>
<evidence type="ECO:0000256" key="2">
    <source>
        <dbReference type="ARBA" id="ARBA00022450"/>
    </source>
</evidence>
<comment type="pathway">
    <text evidence="1">Antibiotic biosynthesis.</text>
</comment>
<dbReference type="SMART" id="SM01294">
    <property type="entry name" value="PKS_PP_betabranch"/>
    <property type="match status" value="1"/>
</dbReference>
<dbReference type="SMART" id="SM00823">
    <property type="entry name" value="PKS_PP"/>
    <property type="match status" value="1"/>
</dbReference>
<dbReference type="FunFam" id="3.40.366.10:FF:000002">
    <property type="entry name" value="Probable polyketide synthase 2"/>
    <property type="match status" value="1"/>
</dbReference>
<dbReference type="Pfam" id="PF21089">
    <property type="entry name" value="PKS_DH_N"/>
    <property type="match status" value="1"/>
</dbReference>
<dbReference type="SUPFAM" id="SSF55048">
    <property type="entry name" value="Probable ACP-binding domain of malonyl-CoA ACP transacylase"/>
    <property type="match status" value="1"/>
</dbReference>
<reference evidence="12 13" key="1">
    <citation type="submission" date="2019-07" db="EMBL/GenBank/DDBJ databases">
        <title>Draft genome for Streptomyces benahoarensis MZ03-48.</title>
        <authorList>
            <person name="Gonzalez-Pimentel J.L."/>
        </authorList>
    </citation>
    <scope>NUCLEOTIDE SEQUENCE [LARGE SCALE GENOMIC DNA]</scope>
    <source>
        <strain evidence="12 13">MZ03-48</strain>
    </source>
</reference>
<dbReference type="Pfam" id="PF00698">
    <property type="entry name" value="Acyl_transf_1"/>
    <property type="match status" value="1"/>
</dbReference>
<dbReference type="Gene3D" id="3.10.129.110">
    <property type="entry name" value="Polyketide synthase dehydratase"/>
    <property type="match status" value="1"/>
</dbReference>
<feature type="domain" description="PKS/mFAS DH" evidence="11">
    <location>
        <begin position="382"/>
        <end position="674"/>
    </location>
</feature>
<dbReference type="GO" id="GO:0006633">
    <property type="term" value="P:fatty acid biosynthetic process"/>
    <property type="evidence" value="ECO:0007669"/>
    <property type="project" value="TreeGrafter"/>
</dbReference>
<dbReference type="PROSITE" id="PS00012">
    <property type="entry name" value="PHOSPHOPANTETHEINE"/>
    <property type="match status" value="1"/>
</dbReference>
<dbReference type="InterPro" id="IPR055123">
    <property type="entry name" value="SpnB-like_Rossmann"/>
</dbReference>
<dbReference type="SMART" id="SM00827">
    <property type="entry name" value="PKS_AT"/>
    <property type="match status" value="1"/>
</dbReference>
<dbReference type="InterPro" id="IPR057326">
    <property type="entry name" value="KR_dom"/>
</dbReference>